<dbReference type="InterPro" id="IPR019734">
    <property type="entry name" value="TPR_rpt"/>
</dbReference>
<protein>
    <recommendedName>
        <fullName evidence="2">HTH cro/C1-type domain-containing protein</fullName>
    </recommendedName>
</protein>
<dbReference type="Gene3D" id="1.10.260.40">
    <property type="entry name" value="lambda repressor-like DNA-binding domains"/>
    <property type="match status" value="1"/>
</dbReference>
<feature type="repeat" description="TPR" evidence="1">
    <location>
        <begin position="156"/>
        <end position="189"/>
    </location>
</feature>
<keyword evidence="1" id="KW-0802">TPR repeat</keyword>
<dbReference type="SMART" id="SM00530">
    <property type="entry name" value="HTH_XRE"/>
    <property type="match status" value="1"/>
</dbReference>
<comment type="caution">
    <text evidence="3">The sequence shown here is derived from an EMBL/GenBank/DDBJ whole genome shotgun (WGS) entry which is preliminary data.</text>
</comment>
<dbReference type="InterPro" id="IPR010982">
    <property type="entry name" value="Lambda_DNA-bd_dom_sf"/>
</dbReference>
<proteinExistence type="predicted"/>
<evidence type="ECO:0000256" key="1">
    <source>
        <dbReference type="PROSITE-ProRule" id="PRU00339"/>
    </source>
</evidence>
<sequence>MLLDSSMTIGQRFKIIRTEKGFSQSELAEGLCSQTVVSLIEHDKKYPSAEMWGKLAERLGVPLREIMGIQESQMEANFQIDMIRVYIEKGDFYHALELIDGLDQQEDLLEHQRADLLISRSEVLVKTKKYDEAVHVLSPFVDQQGVQQTVGDDILCALHNKLGTAYFQLRDFEKAYSSYENGYRVSKKLPGFGLLGARVAYNMGITCNQLGFKGDGRRYLQEAYDFYNSTSQMNKLADTLFALAMATGNVEYLTKARSIYEGLNLTREANIAIQHFAFYVESQVDTQEALRKFDASIEAFHKCEDIGMCVYTSARAAIVCMTQNKIQNAEKYLTQAEQYKVLLKEENEYLLADFFRAKAMYNLRKENYDQCILDSQTASEMCDKMGLHAESAYNLEISAEALHKKGEHESAYLLSKKALDMLRPRRGV</sequence>
<gene>
    <name evidence="3" type="ORF">EL26_23670</name>
</gene>
<accession>A0A074LIE4</accession>
<dbReference type="OrthoDB" id="9815852at2"/>
<dbReference type="STRING" id="1157490.EL26_23670"/>
<dbReference type="SUPFAM" id="SSF48452">
    <property type="entry name" value="TPR-like"/>
    <property type="match status" value="3"/>
</dbReference>
<dbReference type="eggNOG" id="COG1396">
    <property type="taxonomic scope" value="Bacteria"/>
</dbReference>
<evidence type="ECO:0000259" key="2">
    <source>
        <dbReference type="PROSITE" id="PS50943"/>
    </source>
</evidence>
<dbReference type="AlphaFoldDB" id="A0A074LIE4"/>
<dbReference type="SUPFAM" id="SSF47413">
    <property type="entry name" value="lambda repressor-like DNA-binding domains"/>
    <property type="match status" value="1"/>
</dbReference>
<dbReference type="InterPro" id="IPR011990">
    <property type="entry name" value="TPR-like_helical_dom_sf"/>
</dbReference>
<dbReference type="InterPro" id="IPR053163">
    <property type="entry name" value="HTH-type_regulator_Rgg"/>
</dbReference>
<dbReference type="Gene3D" id="1.25.40.10">
    <property type="entry name" value="Tetratricopeptide repeat domain"/>
    <property type="match status" value="1"/>
</dbReference>
<dbReference type="PANTHER" id="PTHR37038:SF14">
    <property type="entry name" value="TRANSCRIPTIONAL ACTIVATOR"/>
    <property type="match status" value="1"/>
</dbReference>
<dbReference type="InterPro" id="IPR001387">
    <property type="entry name" value="Cro/C1-type_HTH"/>
</dbReference>
<dbReference type="EMBL" id="JMIR01000058">
    <property type="protein sequence ID" value="KEO80909.1"/>
    <property type="molecule type" value="Genomic_DNA"/>
</dbReference>
<dbReference type="PROSITE" id="PS50943">
    <property type="entry name" value="HTH_CROC1"/>
    <property type="match status" value="1"/>
</dbReference>
<organism evidence="3 4">
    <name type="scientific">Tumebacillus flagellatus</name>
    <dbReference type="NCBI Taxonomy" id="1157490"/>
    <lineage>
        <taxon>Bacteria</taxon>
        <taxon>Bacillati</taxon>
        <taxon>Bacillota</taxon>
        <taxon>Bacilli</taxon>
        <taxon>Bacillales</taxon>
        <taxon>Alicyclobacillaceae</taxon>
        <taxon>Tumebacillus</taxon>
    </lineage>
</organism>
<evidence type="ECO:0000313" key="4">
    <source>
        <dbReference type="Proteomes" id="UP000027931"/>
    </source>
</evidence>
<dbReference type="GO" id="GO:0003677">
    <property type="term" value="F:DNA binding"/>
    <property type="evidence" value="ECO:0007669"/>
    <property type="project" value="InterPro"/>
</dbReference>
<dbReference type="Pfam" id="PF01381">
    <property type="entry name" value="HTH_3"/>
    <property type="match status" value="1"/>
</dbReference>
<dbReference type="CDD" id="cd00093">
    <property type="entry name" value="HTH_XRE"/>
    <property type="match status" value="1"/>
</dbReference>
<dbReference type="PANTHER" id="PTHR37038">
    <property type="entry name" value="TRANSCRIPTIONAL REGULATOR-RELATED"/>
    <property type="match status" value="1"/>
</dbReference>
<evidence type="ECO:0000313" key="3">
    <source>
        <dbReference type="EMBL" id="KEO80909.1"/>
    </source>
</evidence>
<reference evidence="3 4" key="1">
    <citation type="journal article" date="2013" name="Int. J. Syst. Evol. Microbiol.">
        <title>Tumebacillus flagellatus sp. nov., an alpha-amylase/pullulanase-producing bacterium isolated from cassava wastewater.</title>
        <authorList>
            <person name="Wang Q."/>
            <person name="Xie N."/>
            <person name="Qin Y."/>
            <person name="Shen N."/>
            <person name="Zhu J."/>
            <person name="Mi H."/>
            <person name="Huang R."/>
        </authorList>
    </citation>
    <scope>NUCLEOTIDE SEQUENCE [LARGE SCALE GENOMIC DNA]</scope>
    <source>
        <strain evidence="3 4">GST4</strain>
    </source>
</reference>
<name>A0A074LIE4_9BACL</name>
<dbReference type="RefSeq" id="WP_038094594.1">
    <property type="nucleotide sequence ID" value="NZ_JMIR01000058.1"/>
</dbReference>
<dbReference type="PROSITE" id="PS50005">
    <property type="entry name" value="TPR"/>
    <property type="match status" value="1"/>
</dbReference>
<feature type="domain" description="HTH cro/C1-type" evidence="2">
    <location>
        <begin position="13"/>
        <end position="66"/>
    </location>
</feature>
<dbReference type="Proteomes" id="UP000027931">
    <property type="component" value="Unassembled WGS sequence"/>
</dbReference>
<keyword evidence="4" id="KW-1185">Reference proteome</keyword>